<proteinExistence type="inferred from homology"/>
<dbReference type="PANTHER" id="PTHR33280">
    <property type="entry name" value="50S RIBOSOMAL PROTEIN L31, CHLOROPLASTIC"/>
    <property type="match status" value="1"/>
</dbReference>
<dbReference type="NCBIfam" id="NF000612">
    <property type="entry name" value="PRK00019.1"/>
    <property type="match status" value="1"/>
</dbReference>
<dbReference type="InterPro" id="IPR042105">
    <property type="entry name" value="Ribosomal_bL31_sf"/>
</dbReference>
<dbReference type="InterPro" id="IPR002150">
    <property type="entry name" value="Ribosomal_bL31"/>
</dbReference>
<evidence type="ECO:0000313" key="5">
    <source>
        <dbReference type="EMBL" id="MYE38542.1"/>
    </source>
</evidence>
<feature type="compositionally biased region" description="Basic residues" evidence="4">
    <location>
        <begin position="81"/>
        <end position="94"/>
    </location>
</feature>
<feature type="compositionally biased region" description="Low complexity" evidence="4">
    <location>
        <begin position="95"/>
        <end position="110"/>
    </location>
</feature>
<reference evidence="5 6" key="1">
    <citation type="submission" date="2019-09" db="EMBL/GenBank/DDBJ databases">
        <title>Characterisation of the sponge microbiome using genome-centric metagenomics.</title>
        <authorList>
            <person name="Engelberts J.P."/>
            <person name="Robbins S.J."/>
            <person name="De Goeij J.M."/>
            <person name="Aranda M."/>
            <person name="Bell S.C."/>
            <person name="Webster N.S."/>
        </authorList>
    </citation>
    <scope>NUCLEOTIDE SEQUENCE [LARGE SCALE GENOMIC DNA]</scope>
    <source>
        <strain evidence="5">SB0662_bin_43</strain>
    </source>
</reference>
<dbReference type="SUPFAM" id="SSF143800">
    <property type="entry name" value="L28p-like"/>
    <property type="match status" value="1"/>
</dbReference>
<keyword evidence="2 3" id="KW-0687">Ribonucleoprotein</keyword>
<evidence type="ECO:0000256" key="4">
    <source>
        <dbReference type="SAM" id="MobiDB-lite"/>
    </source>
</evidence>
<gene>
    <name evidence="5" type="primary">rpmE</name>
    <name evidence="5" type="ORF">F4X82_03445</name>
</gene>
<dbReference type="Pfam" id="PF01197">
    <property type="entry name" value="Ribosomal_L31"/>
    <property type="match status" value="1"/>
</dbReference>
<dbReference type="GO" id="GO:0003735">
    <property type="term" value="F:structural constituent of ribosome"/>
    <property type="evidence" value="ECO:0007669"/>
    <property type="project" value="InterPro"/>
</dbReference>
<protein>
    <recommendedName>
        <fullName evidence="3">50S ribosomal protein L31</fullName>
    </recommendedName>
</protein>
<dbReference type="Gene3D" id="4.10.830.30">
    <property type="entry name" value="Ribosomal protein L31"/>
    <property type="match status" value="1"/>
</dbReference>
<evidence type="ECO:0000256" key="2">
    <source>
        <dbReference type="ARBA" id="ARBA00023274"/>
    </source>
</evidence>
<feature type="region of interest" description="Disordered" evidence="4">
    <location>
        <begin position="63"/>
        <end position="118"/>
    </location>
</feature>
<dbReference type="PROSITE" id="PS01143">
    <property type="entry name" value="RIBOSOMAL_L31"/>
    <property type="match status" value="1"/>
</dbReference>
<feature type="compositionally biased region" description="Basic and acidic residues" evidence="4">
    <location>
        <begin position="63"/>
        <end position="72"/>
    </location>
</feature>
<dbReference type="AlphaFoldDB" id="A0A845DAM4"/>
<evidence type="ECO:0000313" key="6">
    <source>
        <dbReference type="Proteomes" id="UP000449092"/>
    </source>
</evidence>
<accession>A0A845DAM4</accession>
<comment type="caution">
    <text evidence="5">The sequence shown here is derived from an EMBL/GenBank/DDBJ whole genome shotgun (WGS) entry which is preliminary data.</text>
</comment>
<dbReference type="GO" id="GO:1990904">
    <property type="term" value="C:ribonucleoprotein complex"/>
    <property type="evidence" value="ECO:0007669"/>
    <property type="project" value="UniProtKB-KW"/>
</dbReference>
<dbReference type="InterPro" id="IPR034704">
    <property type="entry name" value="Ribosomal_bL28/bL31-like_sf"/>
</dbReference>
<dbReference type="NCBIfam" id="TIGR00105">
    <property type="entry name" value="L31"/>
    <property type="match status" value="1"/>
</dbReference>
<evidence type="ECO:0000256" key="1">
    <source>
        <dbReference type="ARBA" id="ARBA00022980"/>
    </source>
</evidence>
<dbReference type="EMBL" id="VXOY01000031">
    <property type="protein sequence ID" value="MYE38542.1"/>
    <property type="molecule type" value="Genomic_DNA"/>
</dbReference>
<evidence type="ECO:0000256" key="3">
    <source>
        <dbReference type="RuleBase" id="RU000564"/>
    </source>
</evidence>
<comment type="similarity">
    <text evidence="3">Belongs to the bacterial ribosomal protein bL31 family.</text>
</comment>
<dbReference type="PANTHER" id="PTHR33280:SF1">
    <property type="entry name" value="LARGE RIBOSOMAL SUBUNIT PROTEIN BL31C"/>
    <property type="match status" value="1"/>
</dbReference>
<organism evidence="5 6">
    <name type="scientific">Candidatus Spechtbacteria bacterium SB0662_bin_43</name>
    <dbReference type="NCBI Taxonomy" id="2604897"/>
    <lineage>
        <taxon>Bacteria</taxon>
        <taxon>Candidatus Spechtiibacteriota</taxon>
    </lineage>
</organism>
<dbReference type="Proteomes" id="UP000449092">
    <property type="component" value="Unassembled WGS sequence"/>
</dbReference>
<sequence>MRKDTHPVYHAQATIQCACGNSITVGSTQQSIDIEVCSACHPFYTGEKRGAVRGGRVERFQSHLQKKEEFQTKKQPAPSSSKKKTKPSTPKSKKQSPATSKSRAVKSSAQKAKKQSPK</sequence>
<dbReference type="PRINTS" id="PR01249">
    <property type="entry name" value="RIBOSOMALL31"/>
</dbReference>
<name>A0A845DAM4_9BACT</name>
<keyword evidence="1 3" id="KW-0689">Ribosomal protein</keyword>
<dbReference type="GO" id="GO:0006412">
    <property type="term" value="P:translation"/>
    <property type="evidence" value="ECO:0007669"/>
    <property type="project" value="InterPro"/>
</dbReference>
<dbReference type="GO" id="GO:0005840">
    <property type="term" value="C:ribosome"/>
    <property type="evidence" value="ECO:0007669"/>
    <property type="project" value="UniProtKB-KW"/>
</dbReference>